<evidence type="ECO:0000259" key="1">
    <source>
        <dbReference type="PROSITE" id="PS51819"/>
    </source>
</evidence>
<reference evidence="2" key="2">
    <citation type="submission" date="2021-04" db="EMBL/GenBank/DDBJ databases">
        <authorList>
            <person name="Karlyshev A.V."/>
        </authorList>
    </citation>
    <scope>NUCLEOTIDE SEQUENCE</scope>
    <source>
        <strain evidence="2">LMG 29479</strain>
    </source>
</reference>
<organism evidence="2">
    <name type="scientific">Coralloluteibacterium stylophorae</name>
    <dbReference type="NCBI Taxonomy" id="1776034"/>
    <lineage>
        <taxon>Bacteria</taxon>
        <taxon>Pseudomonadati</taxon>
        <taxon>Pseudomonadota</taxon>
        <taxon>Gammaproteobacteria</taxon>
        <taxon>Lysobacterales</taxon>
        <taxon>Lysobacteraceae</taxon>
        <taxon>Coralloluteibacterium</taxon>
    </lineage>
</organism>
<dbReference type="Pfam" id="PF00903">
    <property type="entry name" value="Glyoxalase"/>
    <property type="match status" value="1"/>
</dbReference>
<reference evidence="3 4" key="1">
    <citation type="journal article" date="2021" name="Microbiol. Resour. Announc.">
        <title>Draft Genome Sequence of Coralloluteibacterium stylophorae LMG 29479T.</title>
        <authorList>
            <person name="Karlyshev A.V."/>
            <person name="Kudryashova E.B."/>
            <person name="Ariskina E.V."/>
            <person name="Conroy A.P."/>
            <person name="Abidueva E.Y."/>
        </authorList>
    </citation>
    <scope>NUCLEOTIDE SEQUENCE [LARGE SCALE GENOMIC DNA]</scope>
    <source>
        <strain evidence="3 4">LMG 29479</strain>
    </source>
</reference>
<dbReference type="InterPro" id="IPR052164">
    <property type="entry name" value="Anthracycline_SecMetBiosynth"/>
</dbReference>
<proteinExistence type="predicted"/>
<dbReference type="Gene3D" id="3.10.180.10">
    <property type="entry name" value="2,3-Dihydroxybiphenyl 1,2-Dioxygenase, domain 1"/>
    <property type="match status" value="1"/>
</dbReference>
<dbReference type="RefSeq" id="WP_211926724.1">
    <property type="nucleotide sequence ID" value="NZ_JAGQFT020000013.1"/>
</dbReference>
<dbReference type="Proteomes" id="UP000675747">
    <property type="component" value="Unassembled WGS sequence"/>
</dbReference>
<evidence type="ECO:0000313" key="3">
    <source>
        <dbReference type="EMBL" id="MBS7458650.1"/>
    </source>
</evidence>
<evidence type="ECO:0000313" key="2">
    <source>
        <dbReference type="EMBL" id="MBR0562797.1"/>
    </source>
</evidence>
<dbReference type="AlphaFoldDB" id="A0A8J7VTA6"/>
<dbReference type="EMBL" id="JAGQFT020000013">
    <property type="protein sequence ID" value="MBS7458650.1"/>
    <property type="molecule type" value="Genomic_DNA"/>
</dbReference>
<name>A0A8J7VTA6_9GAMM</name>
<accession>A0A8J7VTA6</accession>
<dbReference type="InterPro" id="IPR037523">
    <property type="entry name" value="VOC_core"/>
</dbReference>
<dbReference type="PANTHER" id="PTHR33993:SF14">
    <property type="entry name" value="GB|AAF24581.1"/>
    <property type="match status" value="1"/>
</dbReference>
<comment type="caution">
    <text evidence="2">The sequence shown here is derived from an EMBL/GenBank/DDBJ whole genome shotgun (WGS) entry which is preliminary data.</text>
</comment>
<gene>
    <name evidence="3" type="ORF">KB893_016030</name>
    <name evidence="2" type="ORF">KB893_09760</name>
</gene>
<keyword evidence="4" id="KW-1185">Reference proteome</keyword>
<dbReference type="InterPro" id="IPR029068">
    <property type="entry name" value="Glyas_Bleomycin-R_OHBP_Dase"/>
</dbReference>
<dbReference type="SUPFAM" id="SSF54593">
    <property type="entry name" value="Glyoxalase/Bleomycin resistance protein/Dihydroxybiphenyl dioxygenase"/>
    <property type="match status" value="1"/>
</dbReference>
<protein>
    <submittedName>
        <fullName evidence="2">VOC family protein</fullName>
    </submittedName>
</protein>
<dbReference type="InterPro" id="IPR004360">
    <property type="entry name" value="Glyas_Fos-R_dOase_dom"/>
</dbReference>
<feature type="domain" description="VOC" evidence="1">
    <location>
        <begin position="6"/>
        <end position="121"/>
    </location>
</feature>
<sequence length="124" mass="12994">MIAASRVGALVFTVADLARTERFYRDSLGLDIARQPGEAHTGGDFLMATLPGDMLLIFFQGDARPGSSPVVVFSVDGGIDRTVEALAARGVSIVTPVSEAPGGWSADFADPDGHVLSLYQEGAR</sequence>
<dbReference type="EMBL" id="JAGQFT010000075">
    <property type="protein sequence ID" value="MBR0562797.1"/>
    <property type="molecule type" value="Genomic_DNA"/>
</dbReference>
<evidence type="ECO:0000313" key="4">
    <source>
        <dbReference type="Proteomes" id="UP000675747"/>
    </source>
</evidence>
<dbReference type="PROSITE" id="PS51819">
    <property type="entry name" value="VOC"/>
    <property type="match status" value="1"/>
</dbReference>
<dbReference type="PANTHER" id="PTHR33993">
    <property type="entry name" value="GLYOXALASE-RELATED"/>
    <property type="match status" value="1"/>
</dbReference>